<keyword evidence="2" id="KW-1185">Reference proteome</keyword>
<evidence type="ECO:0000313" key="1">
    <source>
        <dbReference type="EMBL" id="EFN53340.1"/>
    </source>
</evidence>
<dbReference type="STRING" id="554065.E1ZLX4"/>
<dbReference type="OrthoDB" id="512437at2759"/>
<dbReference type="InParanoid" id="E1ZLX4"/>
<sequence length="306" mass="34123">MPACCRVAAKGPNWIKLERLLNYDLRLHWKPYVYRYSPEVQHSGFESFTVRFAHGFYPEHHTAYGFNGLGIYDSGNCWIRNVKVVNADNAIGAFRSEFVSVRGVTVSVEKPRYTKSTFPANGHHALWGSGAVLTEFSGFRITTQYMHDITFSVFAENLVFANGQMLDGNIDFHRGGPHNNLASNINLGRGTRAFHSGGNTVRGTHAAANNTVWNVGPASKRQVALPGCDFGPHLVFVGSYAPPTPGAEGDSNSGDRRRRSLLASPQLTGWCRQRRWWVEDVPTTQQLLPRDLYAAMVATRRNRIRG</sequence>
<organism evidence="2">
    <name type="scientific">Chlorella variabilis</name>
    <name type="common">Green alga</name>
    <dbReference type="NCBI Taxonomy" id="554065"/>
    <lineage>
        <taxon>Eukaryota</taxon>
        <taxon>Viridiplantae</taxon>
        <taxon>Chlorophyta</taxon>
        <taxon>core chlorophytes</taxon>
        <taxon>Trebouxiophyceae</taxon>
        <taxon>Chlorellales</taxon>
        <taxon>Chlorellaceae</taxon>
        <taxon>Chlorella clade</taxon>
        <taxon>Chlorella</taxon>
    </lineage>
</organism>
<dbReference type="GeneID" id="17352705"/>
<reference evidence="1 2" key="1">
    <citation type="journal article" date="2010" name="Plant Cell">
        <title>The Chlorella variabilis NC64A genome reveals adaptation to photosymbiosis, coevolution with viruses, and cryptic sex.</title>
        <authorList>
            <person name="Blanc G."/>
            <person name="Duncan G."/>
            <person name="Agarkova I."/>
            <person name="Borodovsky M."/>
            <person name="Gurnon J."/>
            <person name="Kuo A."/>
            <person name="Lindquist E."/>
            <person name="Lucas S."/>
            <person name="Pangilinan J."/>
            <person name="Polle J."/>
            <person name="Salamov A."/>
            <person name="Terry A."/>
            <person name="Yamada T."/>
            <person name="Dunigan D.D."/>
            <person name="Grigoriev I.V."/>
            <person name="Claverie J.M."/>
            <person name="Van Etten J.L."/>
        </authorList>
    </citation>
    <scope>NUCLEOTIDE SEQUENCE [LARGE SCALE GENOMIC DNA]</scope>
    <source>
        <strain evidence="1 2">NC64A</strain>
    </source>
</reference>
<gene>
    <name evidence="1" type="ORF">CHLNCDRAFT_137068</name>
</gene>
<name>E1ZLX4_CHLVA</name>
<protein>
    <recommendedName>
        <fullName evidence="3">Right handed beta helix domain-containing protein</fullName>
    </recommendedName>
</protein>
<dbReference type="AlphaFoldDB" id="E1ZLX4"/>
<proteinExistence type="predicted"/>
<evidence type="ECO:0000313" key="2">
    <source>
        <dbReference type="Proteomes" id="UP000008141"/>
    </source>
</evidence>
<dbReference type="Proteomes" id="UP000008141">
    <property type="component" value="Unassembled WGS sequence"/>
</dbReference>
<dbReference type="KEGG" id="cvr:CHLNCDRAFT_137068"/>
<dbReference type="EMBL" id="GL433852">
    <property type="protein sequence ID" value="EFN53340.1"/>
    <property type="molecule type" value="Genomic_DNA"/>
</dbReference>
<dbReference type="eggNOG" id="ENOG502R8TM">
    <property type="taxonomic scope" value="Eukaryota"/>
</dbReference>
<dbReference type="InterPro" id="IPR011050">
    <property type="entry name" value="Pectin_lyase_fold/virulence"/>
</dbReference>
<evidence type="ECO:0008006" key="3">
    <source>
        <dbReference type="Google" id="ProtNLM"/>
    </source>
</evidence>
<accession>E1ZLX4</accession>
<dbReference type="SUPFAM" id="SSF51126">
    <property type="entry name" value="Pectin lyase-like"/>
    <property type="match status" value="1"/>
</dbReference>
<dbReference type="RefSeq" id="XP_005845442.1">
    <property type="nucleotide sequence ID" value="XM_005845380.1"/>
</dbReference>